<dbReference type="PANTHER" id="PTHR12107">
    <property type="entry name" value="VOLTAGE-DEPENDENT CALCIUM CHANNEL GAMMA SUBUNIT"/>
    <property type="match status" value="1"/>
</dbReference>
<dbReference type="AlphaFoldDB" id="D6WHG3"/>
<feature type="transmembrane region" description="Helical" evidence="5">
    <location>
        <begin position="143"/>
        <end position="167"/>
    </location>
</feature>
<evidence type="ECO:0000256" key="1">
    <source>
        <dbReference type="ARBA" id="ARBA00004141"/>
    </source>
</evidence>
<dbReference type="InterPro" id="IPR051072">
    <property type="entry name" value="CACNG_subunit"/>
</dbReference>
<evidence type="ECO:0000313" key="7">
    <source>
        <dbReference type="Proteomes" id="UP000007266"/>
    </source>
</evidence>
<feature type="transmembrane region" description="Helical" evidence="5">
    <location>
        <begin position="190"/>
        <end position="217"/>
    </location>
</feature>
<dbReference type="PhylomeDB" id="D6WHG3"/>
<evidence type="ECO:0000313" key="6">
    <source>
        <dbReference type="EMBL" id="EFA00094.1"/>
    </source>
</evidence>
<dbReference type="Gene3D" id="1.20.140.150">
    <property type="match status" value="1"/>
</dbReference>
<dbReference type="OrthoDB" id="5917530at2759"/>
<protein>
    <submittedName>
        <fullName evidence="6">Uncharacterized protein</fullName>
    </submittedName>
</protein>
<dbReference type="InterPro" id="IPR004031">
    <property type="entry name" value="PMP22/EMP/MP20/Claudin"/>
</dbReference>
<dbReference type="GO" id="GO:0060322">
    <property type="term" value="P:head development"/>
    <property type="evidence" value="ECO:0000315"/>
    <property type="project" value="iBB"/>
</dbReference>
<dbReference type="GO" id="GO:0019226">
    <property type="term" value="P:transmission of nerve impulse"/>
    <property type="evidence" value="ECO:0000318"/>
    <property type="project" value="GO_Central"/>
</dbReference>
<dbReference type="Pfam" id="PF13903">
    <property type="entry name" value="Claudin_2"/>
    <property type="match status" value="1"/>
</dbReference>
<evidence type="ECO:0000256" key="5">
    <source>
        <dbReference type="SAM" id="Phobius"/>
    </source>
</evidence>
<dbReference type="GO" id="GO:0016247">
    <property type="term" value="F:channel regulator activity"/>
    <property type="evidence" value="ECO:0000318"/>
    <property type="project" value="GO_Central"/>
</dbReference>
<feature type="transmembrane region" description="Helical" evidence="5">
    <location>
        <begin position="12"/>
        <end position="35"/>
    </location>
</feature>
<evidence type="ECO:0000256" key="2">
    <source>
        <dbReference type="ARBA" id="ARBA00022692"/>
    </source>
</evidence>
<proteinExistence type="predicted"/>
<sequence>MCCKSRGALSRLGVLWGLLALATLLIAFVSGSWLYTKEPVTLPNTQVTTSISFRIGLWRVCPSVKRVNSSLHNPSPACSLVKYAGWEDLSPSDIGIWTSLDLAQVFISRMRSCTVLTGSAVVLLLLASFFSLLGHCNSDNKTIIACGFFILGGLSLGTGLVVFASALSETLMEITQYHKEPPSGPVYDYRYGWCFFTAGAAFIMTKMAAVFSLTGYLNRFPSVDEMVREMVPGAERKLREHQRLSSEYLVRHAAPSPRQQYDVISTNRPKYEAECGPLLNKTPPDVCTTNKCVDFGVTDLNSSVLMSGVIEQNYSGGGHVMAGQTIPITIKNHTSTAPLSFSPANKYGTMPGTTLHQGFLGVAEIGSSSSNSSSGYCSKSKTLQHQRPRKKCVKIESFQTPDAGFADFGGKRSNTLSYSGSAV</sequence>
<dbReference type="GO" id="GO:0005245">
    <property type="term" value="F:voltage-gated calcium channel activity"/>
    <property type="evidence" value="ECO:0000318"/>
    <property type="project" value="GO_Central"/>
</dbReference>
<comment type="subcellular location">
    <subcellularLocation>
        <location evidence="1">Membrane</location>
        <topology evidence="1">Multi-pass membrane protein</topology>
    </subcellularLocation>
</comment>
<dbReference type="GO" id="GO:0098970">
    <property type="term" value="P:postsynaptic neurotransmitter receptor diffusion trapping"/>
    <property type="evidence" value="ECO:0000318"/>
    <property type="project" value="GO_Central"/>
</dbReference>
<evidence type="ECO:0000256" key="4">
    <source>
        <dbReference type="ARBA" id="ARBA00023136"/>
    </source>
</evidence>
<dbReference type="STRING" id="7070.D6WHG3"/>
<dbReference type="GO" id="GO:0098839">
    <property type="term" value="C:postsynaptic density membrane"/>
    <property type="evidence" value="ECO:0000318"/>
    <property type="project" value="GO_Central"/>
</dbReference>
<keyword evidence="7" id="KW-1185">Reference proteome</keyword>
<dbReference type="KEGG" id="tca:100142161"/>
<dbReference type="eggNOG" id="ENOG502S5C4">
    <property type="taxonomic scope" value="Eukaryota"/>
</dbReference>
<name>D6WHG3_TRICA</name>
<gene>
    <name evidence="6" type="primary">AUGUSTUS-3.0.2_02909</name>
    <name evidence="6" type="ORF">TcasGA2_TC002909</name>
</gene>
<dbReference type="EMBL" id="KQ971321">
    <property type="protein sequence ID" value="EFA00094.1"/>
    <property type="molecule type" value="Genomic_DNA"/>
</dbReference>
<dbReference type="InParanoid" id="D6WHG3"/>
<dbReference type="OMA" id="YRYRYTP"/>
<feature type="transmembrane region" description="Helical" evidence="5">
    <location>
        <begin position="115"/>
        <end position="136"/>
    </location>
</feature>
<dbReference type="Proteomes" id="UP000007266">
    <property type="component" value="Linkage group 3"/>
</dbReference>
<evidence type="ECO:0000256" key="3">
    <source>
        <dbReference type="ARBA" id="ARBA00022989"/>
    </source>
</evidence>
<organism evidence="6 7">
    <name type="scientific">Tribolium castaneum</name>
    <name type="common">Red flour beetle</name>
    <dbReference type="NCBI Taxonomy" id="7070"/>
    <lineage>
        <taxon>Eukaryota</taxon>
        <taxon>Metazoa</taxon>
        <taxon>Ecdysozoa</taxon>
        <taxon>Arthropoda</taxon>
        <taxon>Hexapoda</taxon>
        <taxon>Insecta</taxon>
        <taxon>Pterygota</taxon>
        <taxon>Neoptera</taxon>
        <taxon>Endopterygota</taxon>
        <taxon>Coleoptera</taxon>
        <taxon>Polyphaga</taxon>
        <taxon>Cucujiformia</taxon>
        <taxon>Tenebrionidae</taxon>
        <taxon>Tenebrionidae incertae sedis</taxon>
        <taxon>Tribolium</taxon>
    </lineage>
</organism>
<keyword evidence="3 5" id="KW-1133">Transmembrane helix</keyword>
<reference evidence="6 7" key="2">
    <citation type="journal article" date="2010" name="Nucleic Acids Res.">
        <title>BeetleBase in 2010: revisions to provide comprehensive genomic information for Tribolium castaneum.</title>
        <authorList>
            <person name="Kim H.S."/>
            <person name="Murphy T."/>
            <person name="Xia J."/>
            <person name="Caragea D."/>
            <person name="Park Y."/>
            <person name="Beeman R.W."/>
            <person name="Lorenzen M.D."/>
            <person name="Butcher S."/>
            <person name="Manak J.R."/>
            <person name="Brown S.J."/>
        </authorList>
    </citation>
    <scope>GENOME REANNOTATION</scope>
    <source>
        <strain evidence="6 7">Georgia GA2</strain>
    </source>
</reference>
<dbReference type="GO" id="GO:0051968">
    <property type="term" value="P:positive regulation of synaptic transmission, glutamatergic"/>
    <property type="evidence" value="ECO:0000318"/>
    <property type="project" value="GO_Central"/>
</dbReference>
<keyword evidence="4 5" id="KW-0472">Membrane</keyword>
<accession>D6WHG3</accession>
<dbReference type="HOGENOM" id="CLU_649474_0_0_1"/>
<dbReference type="PANTHER" id="PTHR12107:SF0">
    <property type="entry name" value="STARGAZIN (MAMMALIAN CALCIUM CHANNEL) HOMOLOG"/>
    <property type="match status" value="1"/>
</dbReference>
<keyword evidence="2 5" id="KW-0812">Transmembrane</keyword>
<dbReference type="GO" id="GO:0032281">
    <property type="term" value="C:AMPA glutamate receptor complex"/>
    <property type="evidence" value="ECO:0000318"/>
    <property type="project" value="GO_Central"/>
</dbReference>
<reference evidence="6 7" key="1">
    <citation type="journal article" date="2008" name="Nature">
        <title>The genome of the model beetle and pest Tribolium castaneum.</title>
        <authorList>
            <consortium name="Tribolium Genome Sequencing Consortium"/>
            <person name="Richards S."/>
            <person name="Gibbs R.A."/>
            <person name="Weinstock G.M."/>
            <person name="Brown S.J."/>
            <person name="Denell R."/>
            <person name="Beeman R.W."/>
            <person name="Gibbs R."/>
            <person name="Beeman R.W."/>
            <person name="Brown S.J."/>
            <person name="Bucher G."/>
            <person name="Friedrich M."/>
            <person name="Grimmelikhuijzen C.J."/>
            <person name="Klingler M."/>
            <person name="Lorenzen M."/>
            <person name="Richards S."/>
            <person name="Roth S."/>
            <person name="Schroder R."/>
            <person name="Tautz D."/>
            <person name="Zdobnov E.M."/>
            <person name="Muzny D."/>
            <person name="Gibbs R.A."/>
            <person name="Weinstock G.M."/>
            <person name="Attaway T."/>
            <person name="Bell S."/>
            <person name="Buhay C.J."/>
            <person name="Chandrabose M.N."/>
            <person name="Chavez D."/>
            <person name="Clerk-Blankenburg K.P."/>
            <person name="Cree A."/>
            <person name="Dao M."/>
            <person name="Davis C."/>
            <person name="Chacko J."/>
            <person name="Dinh H."/>
            <person name="Dugan-Rocha S."/>
            <person name="Fowler G."/>
            <person name="Garner T.T."/>
            <person name="Garnes J."/>
            <person name="Gnirke A."/>
            <person name="Hawes A."/>
            <person name="Hernandez J."/>
            <person name="Hines S."/>
            <person name="Holder M."/>
            <person name="Hume J."/>
            <person name="Jhangiani S.N."/>
            <person name="Joshi V."/>
            <person name="Khan Z.M."/>
            <person name="Jackson L."/>
            <person name="Kovar C."/>
            <person name="Kowis A."/>
            <person name="Lee S."/>
            <person name="Lewis L.R."/>
            <person name="Margolis J."/>
            <person name="Morgan M."/>
            <person name="Nazareth L.V."/>
            <person name="Nguyen N."/>
            <person name="Okwuonu G."/>
            <person name="Parker D."/>
            <person name="Richards S."/>
            <person name="Ruiz S.J."/>
            <person name="Santibanez J."/>
            <person name="Savard J."/>
            <person name="Scherer S.E."/>
            <person name="Schneider B."/>
            <person name="Sodergren E."/>
            <person name="Tautz D."/>
            <person name="Vattahil S."/>
            <person name="Villasana D."/>
            <person name="White C.S."/>
            <person name="Wright R."/>
            <person name="Park Y."/>
            <person name="Beeman R.W."/>
            <person name="Lord J."/>
            <person name="Oppert B."/>
            <person name="Lorenzen M."/>
            <person name="Brown S."/>
            <person name="Wang L."/>
            <person name="Savard J."/>
            <person name="Tautz D."/>
            <person name="Richards S."/>
            <person name="Weinstock G."/>
            <person name="Gibbs R.A."/>
            <person name="Liu Y."/>
            <person name="Worley K."/>
            <person name="Weinstock G."/>
            <person name="Elsik C.G."/>
            <person name="Reese J.T."/>
            <person name="Elhaik E."/>
            <person name="Landan G."/>
            <person name="Graur D."/>
            <person name="Arensburger P."/>
            <person name="Atkinson P."/>
            <person name="Beeman R.W."/>
            <person name="Beidler J."/>
            <person name="Brown S.J."/>
            <person name="Demuth J.P."/>
            <person name="Drury D.W."/>
            <person name="Du Y.Z."/>
            <person name="Fujiwara H."/>
            <person name="Lorenzen M."/>
            <person name="Maselli V."/>
            <person name="Osanai M."/>
            <person name="Park Y."/>
            <person name="Robertson H.M."/>
            <person name="Tu Z."/>
            <person name="Wang J.J."/>
            <person name="Wang S."/>
            <person name="Richards S."/>
            <person name="Song H."/>
            <person name="Zhang L."/>
            <person name="Sodergren E."/>
            <person name="Werner D."/>
            <person name="Stanke M."/>
            <person name="Morgenstern B."/>
            <person name="Solovyev V."/>
            <person name="Kosarev P."/>
            <person name="Brown G."/>
            <person name="Chen H.C."/>
            <person name="Ermolaeva O."/>
            <person name="Hlavina W."/>
            <person name="Kapustin Y."/>
            <person name="Kiryutin B."/>
            <person name="Kitts P."/>
            <person name="Maglott D."/>
            <person name="Pruitt K."/>
            <person name="Sapojnikov V."/>
            <person name="Souvorov A."/>
            <person name="Mackey A.J."/>
            <person name="Waterhouse R.M."/>
            <person name="Wyder S."/>
            <person name="Zdobnov E.M."/>
            <person name="Zdobnov E.M."/>
            <person name="Wyder S."/>
            <person name="Kriventseva E.V."/>
            <person name="Kadowaki T."/>
            <person name="Bork P."/>
            <person name="Aranda M."/>
            <person name="Bao R."/>
            <person name="Beermann A."/>
            <person name="Berns N."/>
            <person name="Bolognesi R."/>
            <person name="Bonneton F."/>
            <person name="Bopp D."/>
            <person name="Brown S.J."/>
            <person name="Bucher G."/>
            <person name="Butts T."/>
            <person name="Chaumot A."/>
            <person name="Denell R.E."/>
            <person name="Ferrier D.E."/>
            <person name="Friedrich M."/>
            <person name="Gordon C.M."/>
            <person name="Jindra M."/>
            <person name="Klingler M."/>
            <person name="Lan Q."/>
            <person name="Lattorff H.M."/>
            <person name="Laudet V."/>
            <person name="von Levetsow C."/>
            <person name="Liu Z."/>
            <person name="Lutz R."/>
            <person name="Lynch J.A."/>
            <person name="da Fonseca R.N."/>
            <person name="Posnien N."/>
            <person name="Reuter R."/>
            <person name="Roth S."/>
            <person name="Savard J."/>
            <person name="Schinko J.B."/>
            <person name="Schmitt C."/>
            <person name="Schoppmeier M."/>
            <person name="Schroder R."/>
            <person name="Shippy T.D."/>
            <person name="Simonnet F."/>
            <person name="Marques-Souza H."/>
            <person name="Tautz D."/>
            <person name="Tomoyasu Y."/>
            <person name="Trauner J."/>
            <person name="Van der Zee M."/>
            <person name="Vervoort M."/>
            <person name="Wittkopp N."/>
            <person name="Wimmer E.A."/>
            <person name="Yang X."/>
            <person name="Jones A.K."/>
            <person name="Sattelle D.B."/>
            <person name="Ebert P.R."/>
            <person name="Nelson D."/>
            <person name="Scott J.G."/>
            <person name="Beeman R.W."/>
            <person name="Muthukrishnan S."/>
            <person name="Kramer K.J."/>
            <person name="Arakane Y."/>
            <person name="Beeman R.W."/>
            <person name="Zhu Q."/>
            <person name="Hogenkamp D."/>
            <person name="Dixit R."/>
            <person name="Oppert B."/>
            <person name="Jiang H."/>
            <person name="Zou Z."/>
            <person name="Marshall J."/>
            <person name="Elpidina E."/>
            <person name="Vinokurov K."/>
            <person name="Oppert C."/>
            <person name="Zou Z."/>
            <person name="Evans J."/>
            <person name="Lu Z."/>
            <person name="Zhao P."/>
            <person name="Sumathipala N."/>
            <person name="Altincicek B."/>
            <person name="Vilcinskas A."/>
            <person name="Williams M."/>
            <person name="Hultmark D."/>
            <person name="Hetru C."/>
            <person name="Jiang H."/>
            <person name="Grimmelikhuijzen C.J."/>
            <person name="Hauser F."/>
            <person name="Cazzamali G."/>
            <person name="Williamson M."/>
            <person name="Park Y."/>
            <person name="Li B."/>
            <person name="Tanaka Y."/>
            <person name="Predel R."/>
            <person name="Neupert S."/>
            <person name="Schachtner J."/>
            <person name="Verleyen P."/>
            <person name="Raible F."/>
            <person name="Bork P."/>
            <person name="Friedrich M."/>
            <person name="Walden K.K."/>
            <person name="Robertson H.M."/>
            <person name="Angeli S."/>
            <person name="Foret S."/>
            <person name="Bucher G."/>
            <person name="Schuetz S."/>
            <person name="Maleszka R."/>
            <person name="Wimmer E.A."/>
            <person name="Beeman R.W."/>
            <person name="Lorenzen M."/>
            <person name="Tomoyasu Y."/>
            <person name="Miller S.C."/>
            <person name="Grossmann D."/>
            <person name="Bucher G."/>
        </authorList>
    </citation>
    <scope>NUCLEOTIDE SEQUENCE [LARGE SCALE GENOMIC DNA]</scope>
    <source>
        <strain evidence="6 7">Georgia GA2</strain>
    </source>
</reference>